<organism evidence="3 4">
    <name type="scientific">Acinetobacter apis</name>
    <dbReference type="NCBI Taxonomy" id="1229165"/>
    <lineage>
        <taxon>Bacteria</taxon>
        <taxon>Pseudomonadati</taxon>
        <taxon>Pseudomonadota</taxon>
        <taxon>Gammaproteobacteria</taxon>
        <taxon>Moraxellales</taxon>
        <taxon>Moraxellaceae</taxon>
        <taxon>Acinetobacter</taxon>
    </lineage>
</organism>
<dbReference type="Proteomes" id="UP000243463">
    <property type="component" value="Unassembled WGS sequence"/>
</dbReference>
<dbReference type="SUPFAM" id="SSF56935">
    <property type="entry name" value="Porins"/>
    <property type="match status" value="1"/>
</dbReference>
<dbReference type="EMBL" id="FZLN01000001">
    <property type="protein sequence ID" value="SNQ28200.1"/>
    <property type="molecule type" value="Genomic_DNA"/>
</dbReference>
<evidence type="ECO:0000313" key="4">
    <source>
        <dbReference type="Proteomes" id="UP000243463"/>
    </source>
</evidence>
<gene>
    <name evidence="3" type="ORF">SAMN05444584_0112</name>
</gene>
<evidence type="ECO:0008006" key="5">
    <source>
        <dbReference type="Google" id="ProtNLM"/>
    </source>
</evidence>
<evidence type="ECO:0000313" key="3">
    <source>
        <dbReference type="EMBL" id="SNQ28200.1"/>
    </source>
</evidence>
<dbReference type="Pfam" id="PF19577">
    <property type="entry name" value="DcaP"/>
    <property type="match status" value="1"/>
</dbReference>
<dbReference type="InterPro" id="IPR045748">
    <property type="entry name" value="DcaP"/>
</dbReference>
<feature type="signal peptide" evidence="2">
    <location>
        <begin position="1"/>
        <end position="26"/>
    </location>
</feature>
<dbReference type="RefSeq" id="WP_088822210.1">
    <property type="nucleotide sequence ID" value="NZ_FZLN01000001.1"/>
</dbReference>
<dbReference type="AlphaFoldDB" id="A0A217EDC6"/>
<name>A0A217EDC6_9GAMM</name>
<evidence type="ECO:0000256" key="1">
    <source>
        <dbReference type="SAM" id="Coils"/>
    </source>
</evidence>
<dbReference type="OrthoDB" id="190887at2"/>
<proteinExistence type="predicted"/>
<sequence>MVKVNKLALSVSAALILGATGSAAQAATAAKTQTQQQVSDLQAQVAQLQQLVQQLSTQQQQQAAQQQEQAVQLQEAAIQALEKPNVAPKESSSKPGWLTLGDGQTQLKIYGSIRADSTYDFAGSNANTTDIYNRTNRVPLNSANATQGSLNVSAAASRIGLDVTRPTSYGDLVAKLEGDFLGTTYTNANGSFRVRHAYLTLGKWLLGQTGSIFVNGETIPEVVDANGPMGSGSQRNVQVRYTQPITKTQKVLVALEGGDADGYTGTAQTSGGSRFPALTARYDISTADKKGVLQVHGLVHENRVSTNDTNAEEKLGWGAGIGAKYSLTPNDMVFANYYHVRGDNRYMLYSNTAYVATANGTSYTISPSEFDSALVGYSRKWNAQWRSTLAGGGIWYKDDNAYAKAFTTGVKPSASTNKTMYNIIVNTFYSPVKNVDIGAEYTYGQRETFAAATSTESNKGDFSRFNLMARYQF</sequence>
<keyword evidence="4" id="KW-1185">Reference proteome</keyword>
<protein>
    <recommendedName>
        <fullName evidence="5">DcaP-like protein</fullName>
    </recommendedName>
</protein>
<feature type="coiled-coil region" evidence="1">
    <location>
        <begin position="24"/>
        <end position="83"/>
    </location>
</feature>
<keyword evidence="2" id="KW-0732">Signal</keyword>
<keyword evidence="1" id="KW-0175">Coiled coil</keyword>
<evidence type="ECO:0000256" key="2">
    <source>
        <dbReference type="SAM" id="SignalP"/>
    </source>
</evidence>
<feature type="chain" id="PRO_5012013224" description="DcaP-like protein" evidence="2">
    <location>
        <begin position="27"/>
        <end position="473"/>
    </location>
</feature>
<accession>A0A217EDC6</accession>
<reference evidence="4" key="1">
    <citation type="submission" date="2017-06" db="EMBL/GenBank/DDBJ databases">
        <authorList>
            <person name="Varghese N."/>
            <person name="Submissions S."/>
        </authorList>
    </citation>
    <scope>NUCLEOTIDE SEQUENCE [LARGE SCALE GENOMIC DNA]</scope>
    <source>
        <strain evidence="4">ANC 5114</strain>
    </source>
</reference>